<dbReference type="eggNOG" id="ENOG5033J1P">
    <property type="taxonomic scope" value="Bacteria"/>
</dbReference>
<reference evidence="1 2" key="2">
    <citation type="submission" date="2012-06" db="EMBL/GenBank/DDBJ databases">
        <authorList>
            <person name="Fiebig A."/>
        </authorList>
    </citation>
    <scope>NUCLEOTIDE SEQUENCE [LARGE SCALE GENOMIC DNA]</scope>
    <source>
        <strain evidence="1 2">DFL-43</strain>
    </source>
</reference>
<dbReference type="HOGENOM" id="CLU_175516_2_0_5"/>
<evidence type="ECO:0008006" key="3">
    <source>
        <dbReference type="Google" id="ProtNLM"/>
    </source>
</evidence>
<keyword evidence="2" id="KW-1185">Reference proteome</keyword>
<evidence type="ECO:0000313" key="2">
    <source>
        <dbReference type="Proteomes" id="UP000004291"/>
    </source>
</evidence>
<organism evidence="1 2">
    <name type="scientific">Hoeflea phototrophica (strain DSM 17068 / NCIMB 14078 / DFL-43)</name>
    <dbReference type="NCBI Taxonomy" id="411684"/>
    <lineage>
        <taxon>Bacteria</taxon>
        <taxon>Pseudomonadati</taxon>
        <taxon>Pseudomonadota</taxon>
        <taxon>Alphaproteobacteria</taxon>
        <taxon>Hyphomicrobiales</taxon>
        <taxon>Rhizobiaceae</taxon>
        <taxon>Hoeflea</taxon>
    </lineage>
</organism>
<dbReference type="Pfam" id="PF04325">
    <property type="entry name" value="DUF465"/>
    <property type="match status" value="1"/>
</dbReference>
<reference evidence="1 2" key="1">
    <citation type="submission" date="2007-10" db="EMBL/GenBank/DDBJ databases">
        <authorList>
            <person name="Wagner-Dobler I."/>
            <person name="Ferriera S."/>
            <person name="Johnson J."/>
            <person name="Kravitz S."/>
            <person name="Beeson K."/>
            <person name="Sutton G."/>
            <person name="Rogers Y.-H."/>
            <person name="Friedman R."/>
            <person name="Frazier M."/>
            <person name="Venter J.C."/>
        </authorList>
    </citation>
    <scope>NUCLEOTIDE SEQUENCE [LARGE SCALE GENOMIC DNA]</scope>
    <source>
        <strain evidence="1 2">DFL-43</strain>
    </source>
</reference>
<dbReference type="STRING" id="411684.HPDFL43_01045"/>
<dbReference type="EMBL" id="ABIA03000002">
    <property type="protein sequence ID" value="EDQ34740.2"/>
    <property type="molecule type" value="Genomic_DNA"/>
</dbReference>
<dbReference type="AlphaFoldDB" id="A9CZB7"/>
<proteinExistence type="predicted"/>
<comment type="caution">
    <text evidence="1">The sequence shown here is derived from an EMBL/GenBank/DDBJ whole genome shotgun (WGS) entry which is preliminary data.</text>
</comment>
<accession>A9CZB7</accession>
<dbReference type="InterPro" id="IPR007420">
    <property type="entry name" value="DUF465"/>
</dbReference>
<name>A9CZB7_HOEPD</name>
<dbReference type="Proteomes" id="UP000004291">
    <property type="component" value="Chromosome"/>
</dbReference>
<dbReference type="OrthoDB" id="7679288at2"/>
<evidence type="ECO:0000313" key="1">
    <source>
        <dbReference type="EMBL" id="EDQ34740.2"/>
    </source>
</evidence>
<protein>
    <recommendedName>
        <fullName evidence="3">DUF465 domain-containing protein</fullName>
    </recommendedName>
</protein>
<sequence length="63" mass="7641">MISRLKALRNRHGIIQSRIQREEMRPYPCSIRIMSMKRIRLHLREEIQKVEEILIRSTEKTPA</sequence>
<gene>
    <name evidence="1" type="ORF">HPDFL43_01045</name>
</gene>